<feature type="region of interest" description="Disordered" evidence="8">
    <location>
        <begin position="771"/>
        <end position="793"/>
    </location>
</feature>
<dbReference type="Proteomes" id="UP000078540">
    <property type="component" value="Unassembled WGS sequence"/>
</dbReference>
<proteinExistence type="inferred from homology"/>
<evidence type="ECO:0000313" key="9">
    <source>
        <dbReference type="EMBL" id="KYM83683.1"/>
    </source>
</evidence>
<dbReference type="Pfam" id="PF00400">
    <property type="entry name" value="WD40"/>
    <property type="match status" value="2"/>
</dbReference>
<dbReference type="AlphaFoldDB" id="A0A151I3R6"/>
<evidence type="ECO:0000256" key="8">
    <source>
        <dbReference type="SAM" id="MobiDB-lite"/>
    </source>
</evidence>
<dbReference type="PANTHER" id="PTHR12442:SF22">
    <property type="entry name" value="CYTOPLASMIC DYNEIN 1 INTERMEDIATE CHAIN-RELATED"/>
    <property type="match status" value="1"/>
</dbReference>
<accession>A0A151I3R6</accession>
<dbReference type="PROSITE" id="PS50082">
    <property type="entry name" value="WD_REPEATS_2"/>
    <property type="match status" value="1"/>
</dbReference>
<dbReference type="FunFam" id="2.130.10.10:FF:000781">
    <property type="entry name" value="Cytoplasmic dynein intermediate chain"/>
    <property type="match status" value="1"/>
</dbReference>
<dbReference type="InterPro" id="IPR025956">
    <property type="entry name" value="DYNC1I1/DYNC1I2"/>
</dbReference>
<evidence type="ECO:0000256" key="5">
    <source>
        <dbReference type="ARBA" id="ARBA00022737"/>
    </source>
</evidence>
<feature type="region of interest" description="Disordered" evidence="8">
    <location>
        <begin position="178"/>
        <end position="208"/>
    </location>
</feature>
<evidence type="ECO:0000256" key="7">
    <source>
        <dbReference type="PROSITE-ProRule" id="PRU00221"/>
    </source>
</evidence>
<reference evidence="9 10" key="1">
    <citation type="submission" date="2015-09" db="EMBL/GenBank/DDBJ databases">
        <title>Atta colombica WGS genome.</title>
        <authorList>
            <person name="Nygaard S."/>
            <person name="Hu H."/>
            <person name="Boomsma J."/>
            <person name="Zhang G."/>
        </authorList>
    </citation>
    <scope>NUCLEOTIDE SEQUENCE [LARGE SCALE GENOMIC DNA]</scope>
    <source>
        <strain evidence="9">Treedump-2</strain>
        <tissue evidence="9">Whole body</tissue>
    </source>
</reference>
<feature type="repeat" description="WD" evidence="7">
    <location>
        <begin position="611"/>
        <end position="658"/>
    </location>
</feature>
<dbReference type="GO" id="GO:0045504">
    <property type="term" value="F:dynein heavy chain binding"/>
    <property type="evidence" value="ECO:0007669"/>
    <property type="project" value="TreeGrafter"/>
</dbReference>
<dbReference type="Gene3D" id="2.130.10.10">
    <property type="entry name" value="YVTN repeat-like/Quinoprotein amine dehydrogenase"/>
    <property type="match status" value="2"/>
</dbReference>
<evidence type="ECO:0000256" key="6">
    <source>
        <dbReference type="ARBA" id="ARBA00023212"/>
    </source>
</evidence>
<dbReference type="InterPro" id="IPR015943">
    <property type="entry name" value="WD40/YVTN_repeat-like_dom_sf"/>
</dbReference>
<dbReference type="GO" id="GO:0010970">
    <property type="term" value="P:transport along microtubule"/>
    <property type="evidence" value="ECO:0007669"/>
    <property type="project" value="TreeGrafter"/>
</dbReference>
<dbReference type="InterPro" id="IPR001680">
    <property type="entry name" value="WD40_rpt"/>
</dbReference>
<dbReference type="SUPFAM" id="SSF50978">
    <property type="entry name" value="WD40 repeat-like"/>
    <property type="match status" value="1"/>
</dbReference>
<sequence length="793" mass="89350">MTPFISSNCNLCLMEQCVLKNSTLFKQAHRVIIQTIFDINLLISTRKFLQKNPSRLNFIDLDELDSNMKLKSTMDNSYLFRKEQLFFTPYHLHHLRSAKLCPMPLTAIKDSSIDSQKGSIQLIKGEPQKYTLILNMCYVEEATVRAAGTDKDQRKEIDAMLSSLGVAPVSDVLSSLSSMSSLTPEQSANATPDASLQPSSINSAQSVGRRKNRELTIVSVAHTNIPPKEPVVYSKQTQTIQTTHTSHDGYFETDWWRPRKAHAFDYYDEYNLNPGLEWEDEFTVLTFDDGQAEDEENSLPHMDGFQSKLPPGILPHGLPQVKEVQPAVTQVEQEKEKEKPKKEVRELSEEEKQMIILSEDFQRFLDRTSRIVERALSESVDIYTDYAGTMDGEDGMDEKSHQRLWLNRSFICERWSRNRCVTSMDWSPQFPELLAASYNNNDDTPNDPDGVCLIWNTKFKKTTPEFIFHCQSPVMSTTFARFHPNLILGGTYSGQIVLWDNRVQKRTPIQRTPLSATAHTHPVYCLNVVGTQNAHNLISISTDGKLCSWSLDMLSQPQEALELHTKQSKAIAATCLAFPHGDVNNFVMGSEDGTVYSACRHGSRAGLTETYEGHQGPVTGISAHAVQGGIDFSHLFLTSSLDWTIKLWSLKENKPLYSFEHNGDYVYDVAWSPTHPALFAAVDDSGRLDLWNLNQDTEVPTASVVVDGCPALNRVSWTPSGLHVTVGDDTGKIWVYDVAEHLAHPRIDEWNKFLYTQQDLKNNKADEELDKLNLSSGPSSLTSMTSISSVPLR</sequence>
<keyword evidence="6" id="KW-0206">Cytoskeleton</keyword>
<dbReference type="STRING" id="520822.A0A151I3R6"/>
<keyword evidence="4 7" id="KW-0853">WD repeat</keyword>
<dbReference type="InterPro" id="IPR050687">
    <property type="entry name" value="Dynein_IC"/>
</dbReference>
<dbReference type="SMART" id="SM00320">
    <property type="entry name" value="WD40"/>
    <property type="match status" value="7"/>
</dbReference>
<feature type="compositionally biased region" description="Polar residues" evidence="8">
    <location>
        <begin position="183"/>
        <end position="206"/>
    </location>
</feature>
<gene>
    <name evidence="9" type="ORF">ALC53_05859</name>
</gene>
<dbReference type="InterPro" id="IPR036322">
    <property type="entry name" value="WD40_repeat_dom_sf"/>
</dbReference>
<evidence type="ECO:0000256" key="2">
    <source>
        <dbReference type="ARBA" id="ARBA00011059"/>
    </source>
</evidence>
<evidence type="ECO:0000256" key="1">
    <source>
        <dbReference type="ARBA" id="ARBA00004245"/>
    </source>
</evidence>
<dbReference type="GO" id="GO:0005868">
    <property type="term" value="C:cytoplasmic dynein complex"/>
    <property type="evidence" value="ECO:0007669"/>
    <property type="project" value="InterPro"/>
</dbReference>
<comment type="subcellular location">
    <subcellularLocation>
        <location evidence="1">Cytoplasm</location>
        <location evidence="1">Cytoskeleton</location>
    </subcellularLocation>
</comment>
<organism evidence="9 10">
    <name type="scientific">Atta colombica</name>
    <dbReference type="NCBI Taxonomy" id="520822"/>
    <lineage>
        <taxon>Eukaryota</taxon>
        <taxon>Metazoa</taxon>
        <taxon>Ecdysozoa</taxon>
        <taxon>Arthropoda</taxon>
        <taxon>Hexapoda</taxon>
        <taxon>Insecta</taxon>
        <taxon>Pterygota</taxon>
        <taxon>Neoptera</taxon>
        <taxon>Endopterygota</taxon>
        <taxon>Hymenoptera</taxon>
        <taxon>Apocrita</taxon>
        <taxon>Aculeata</taxon>
        <taxon>Formicoidea</taxon>
        <taxon>Formicidae</taxon>
        <taxon>Myrmicinae</taxon>
        <taxon>Atta</taxon>
    </lineage>
</organism>
<dbReference type="PANTHER" id="PTHR12442">
    <property type="entry name" value="DYNEIN INTERMEDIATE CHAIN"/>
    <property type="match status" value="1"/>
</dbReference>
<feature type="compositionally biased region" description="Low complexity" evidence="8">
    <location>
        <begin position="775"/>
        <end position="793"/>
    </location>
</feature>
<dbReference type="EMBL" id="KQ976484">
    <property type="protein sequence ID" value="KYM83683.1"/>
    <property type="molecule type" value="Genomic_DNA"/>
</dbReference>
<dbReference type="GO" id="GO:0045503">
    <property type="term" value="F:dynein light chain binding"/>
    <property type="evidence" value="ECO:0007669"/>
    <property type="project" value="TreeGrafter"/>
</dbReference>
<keyword evidence="10" id="KW-1185">Reference proteome</keyword>
<name>A0A151I3R6_9HYME</name>
<evidence type="ECO:0000256" key="3">
    <source>
        <dbReference type="ARBA" id="ARBA00022490"/>
    </source>
</evidence>
<keyword evidence="5" id="KW-0677">Repeat</keyword>
<evidence type="ECO:0000256" key="4">
    <source>
        <dbReference type="ARBA" id="ARBA00022574"/>
    </source>
</evidence>
<dbReference type="Pfam" id="PF11540">
    <property type="entry name" value="Dynein_IC2"/>
    <property type="match status" value="1"/>
</dbReference>
<keyword evidence="3" id="KW-0963">Cytoplasm</keyword>
<evidence type="ECO:0000313" key="10">
    <source>
        <dbReference type="Proteomes" id="UP000078540"/>
    </source>
</evidence>
<comment type="similarity">
    <text evidence="2">Belongs to the dynein intermediate chain family.</text>
</comment>
<protein>
    <submittedName>
        <fullName evidence="9">Cytoplasmic dynein 1 intermediate chain</fullName>
    </submittedName>
</protein>